<dbReference type="InterPro" id="IPR011607">
    <property type="entry name" value="MGS-like_dom"/>
</dbReference>
<dbReference type="InterPro" id="IPR036236">
    <property type="entry name" value="Znf_C2H2_sf"/>
</dbReference>
<dbReference type="SUPFAM" id="SSF52021">
    <property type="entry name" value="Carbamoyl phosphate synthetase, small subunit N-terminal domain"/>
    <property type="match status" value="1"/>
</dbReference>
<dbReference type="SMART" id="SM01096">
    <property type="entry name" value="CPSase_L_D3"/>
    <property type="match status" value="1"/>
</dbReference>
<name>A0A9N8K9H5_9PEZI</name>
<evidence type="ECO:0000256" key="23">
    <source>
        <dbReference type="ARBA" id="ARBA00081752"/>
    </source>
</evidence>
<evidence type="ECO:0000256" key="11">
    <source>
        <dbReference type="ARBA" id="ARBA00022801"/>
    </source>
</evidence>
<dbReference type="GO" id="GO:0005829">
    <property type="term" value="C:cytosol"/>
    <property type="evidence" value="ECO:0007669"/>
    <property type="project" value="TreeGrafter"/>
</dbReference>
<proteinExistence type="inferred from homology"/>
<feature type="non-terminal residue" evidence="29">
    <location>
        <position position="2299"/>
    </location>
</feature>
<dbReference type="OrthoDB" id="1924069at2759"/>
<comment type="caution">
    <text evidence="29">The sequence shown here is derived from an EMBL/GenBank/DDBJ whole genome shotgun (WGS) entry which is preliminary data.</text>
</comment>
<organism evidence="29 30">
    <name type="scientific">Aureobasidium mustum</name>
    <dbReference type="NCBI Taxonomy" id="2773714"/>
    <lineage>
        <taxon>Eukaryota</taxon>
        <taxon>Fungi</taxon>
        <taxon>Dikarya</taxon>
        <taxon>Ascomycota</taxon>
        <taxon>Pezizomycotina</taxon>
        <taxon>Dothideomycetes</taxon>
        <taxon>Dothideomycetidae</taxon>
        <taxon>Dothideales</taxon>
        <taxon>Saccotheciaceae</taxon>
        <taxon>Aureobasidium</taxon>
    </lineage>
</organism>
<dbReference type="HAMAP" id="MF_00001">
    <property type="entry name" value="Asp_carb_tr"/>
    <property type="match status" value="1"/>
</dbReference>
<keyword evidence="24" id="KW-0479">Metal-binding</keyword>
<dbReference type="PROSITE" id="PS00867">
    <property type="entry name" value="CPSASE_2"/>
    <property type="match status" value="2"/>
</dbReference>
<dbReference type="Gene3D" id="3.30.470.20">
    <property type="entry name" value="ATP-grasp fold, B domain"/>
    <property type="match status" value="2"/>
</dbReference>
<dbReference type="PROSITE" id="PS51855">
    <property type="entry name" value="MGS"/>
    <property type="match status" value="1"/>
</dbReference>
<dbReference type="InterPro" id="IPR005479">
    <property type="entry name" value="CPAse_ATP-bd"/>
</dbReference>
<evidence type="ECO:0000256" key="25">
    <source>
        <dbReference type="PROSITE-ProRule" id="PRU00409"/>
    </source>
</evidence>
<evidence type="ECO:0000256" key="15">
    <source>
        <dbReference type="ARBA" id="ARBA00043979"/>
    </source>
</evidence>
<dbReference type="FunFam" id="3.40.50.1380:FF:000009">
    <property type="entry name" value="Carbamoyl-phosphate synthase, large subunit"/>
    <property type="match status" value="1"/>
</dbReference>
<dbReference type="InterPro" id="IPR036897">
    <property type="entry name" value="CarbamoylP_synth_lsu_oligo_sf"/>
</dbReference>
<keyword evidence="12 25" id="KW-0067">ATP-binding</keyword>
<dbReference type="InterPro" id="IPR058047">
    <property type="entry name" value="CPSase_preATP-grasp"/>
</dbReference>
<comment type="catalytic activity">
    <reaction evidence="18">
        <text>hydrogencarbonate + NH4(+) + 2 ATP = carbamoyl phosphate + 2 ADP + phosphate + 2 H(+)</text>
        <dbReference type="Rhea" id="RHEA:18029"/>
        <dbReference type="ChEBI" id="CHEBI:15378"/>
        <dbReference type="ChEBI" id="CHEBI:17544"/>
        <dbReference type="ChEBI" id="CHEBI:28938"/>
        <dbReference type="ChEBI" id="CHEBI:30616"/>
        <dbReference type="ChEBI" id="CHEBI:43474"/>
        <dbReference type="ChEBI" id="CHEBI:58228"/>
        <dbReference type="ChEBI" id="CHEBI:456216"/>
        <dbReference type="EC" id="6.3.4.16"/>
    </reaction>
</comment>
<dbReference type="Gene3D" id="3.40.50.880">
    <property type="match status" value="1"/>
</dbReference>
<evidence type="ECO:0000259" key="28">
    <source>
        <dbReference type="PROSITE" id="PS51855"/>
    </source>
</evidence>
<dbReference type="PROSITE" id="PS51273">
    <property type="entry name" value="GATASE_TYPE_1"/>
    <property type="match status" value="1"/>
</dbReference>
<dbReference type="Pfam" id="PF25596">
    <property type="entry name" value="CPSase_L_D1"/>
    <property type="match status" value="3"/>
</dbReference>
<evidence type="ECO:0000256" key="13">
    <source>
        <dbReference type="ARBA" id="ARBA00022975"/>
    </source>
</evidence>
<dbReference type="PRINTS" id="PR00100">
    <property type="entry name" value="AOTCASE"/>
</dbReference>
<dbReference type="InterPro" id="IPR016185">
    <property type="entry name" value="PreATP-grasp_dom_sf"/>
</dbReference>
<dbReference type="PRINTS" id="PR00098">
    <property type="entry name" value="CPSASE"/>
</dbReference>
<evidence type="ECO:0000313" key="29">
    <source>
        <dbReference type="EMBL" id="CAD0098932.1"/>
    </source>
</evidence>
<accession>A0A9N8K9H5</accession>
<protein>
    <recommendedName>
        <fullName evidence="23">Pyrimidine-specific carbamoyl phosphate synthase-aspartate carbamoyl transferase</fullName>
        <ecNumber evidence="6">2.1.3.2</ecNumber>
        <ecNumber evidence="5">3.5.1.2</ecNumber>
        <ecNumber evidence="17">6.3.4.16</ecNumber>
        <ecNumber evidence="4">6.3.5.5</ecNumber>
    </recommendedName>
</protein>
<dbReference type="GO" id="GO:0008270">
    <property type="term" value="F:zinc ion binding"/>
    <property type="evidence" value="ECO:0007669"/>
    <property type="project" value="UniProtKB-KW"/>
</dbReference>
<comment type="similarity">
    <text evidence="16">In the N-terminal section; belongs to the CarA family.</text>
</comment>
<keyword evidence="30" id="KW-1185">Reference proteome</keyword>
<evidence type="ECO:0000256" key="10">
    <source>
        <dbReference type="ARBA" id="ARBA00022741"/>
    </source>
</evidence>
<evidence type="ECO:0000256" key="3">
    <source>
        <dbReference type="ARBA" id="ARBA00004852"/>
    </source>
</evidence>
<dbReference type="Pfam" id="PF00185">
    <property type="entry name" value="OTCace"/>
    <property type="match status" value="1"/>
</dbReference>
<keyword evidence="24" id="KW-0862">Zinc</keyword>
<comment type="pathway">
    <text evidence="2">Pyrimidine metabolism; UMP biosynthesis via de novo pathway; (S)-dihydroorotate from bicarbonate: step 1/3.</text>
</comment>
<dbReference type="InterPro" id="IPR013815">
    <property type="entry name" value="ATP_grasp_subdomain_1"/>
</dbReference>
<dbReference type="PANTHER" id="PTHR11405:SF5">
    <property type="entry name" value="CAD PROTEIN"/>
    <property type="match status" value="1"/>
</dbReference>
<dbReference type="InterPro" id="IPR002474">
    <property type="entry name" value="CarbamoylP_synth_ssu_N"/>
</dbReference>
<dbReference type="Gene3D" id="1.10.1030.10">
    <property type="entry name" value="Carbamoyl-phosphate synthetase, large subunit oligomerisation domain"/>
    <property type="match status" value="1"/>
</dbReference>
<evidence type="ECO:0000256" key="9">
    <source>
        <dbReference type="ARBA" id="ARBA00022737"/>
    </source>
</evidence>
<dbReference type="GO" id="GO:0016597">
    <property type="term" value="F:amino acid binding"/>
    <property type="evidence" value="ECO:0007669"/>
    <property type="project" value="InterPro"/>
</dbReference>
<dbReference type="SMART" id="SM00851">
    <property type="entry name" value="MGS"/>
    <property type="match status" value="1"/>
</dbReference>
<dbReference type="EC" id="2.1.3.2" evidence="6"/>
<evidence type="ECO:0000313" key="30">
    <source>
        <dbReference type="Proteomes" id="UP000714618"/>
    </source>
</evidence>
<comment type="catalytic activity">
    <reaction evidence="19">
        <text>hydrogencarbonate + L-glutamine + 2 ATP + H2O = carbamoyl phosphate + L-glutamate + 2 ADP + phosphate + 2 H(+)</text>
        <dbReference type="Rhea" id="RHEA:18633"/>
        <dbReference type="ChEBI" id="CHEBI:15377"/>
        <dbReference type="ChEBI" id="CHEBI:15378"/>
        <dbReference type="ChEBI" id="CHEBI:17544"/>
        <dbReference type="ChEBI" id="CHEBI:29985"/>
        <dbReference type="ChEBI" id="CHEBI:30616"/>
        <dbReference type="ChEBI" id="CHEBI:43474"/>
        <dbReference type="ChEBI" id="CHEBI:58228"/>
        <dbReference type="ChEBI" id="CHEBI:58359"/>
        <dbReference type="ChEBI" id="CHEBI:456216"/>
        <dbReference type="EC" id="6.3.5.5"/>
    </reaction>
</comment>
<evidence type="ECO:0000256" key="17">
    <source>
        <dbReference type="ARBA" id="ARBA00044063"/>
    </source>
</evidence>
<dbReference type="PROSITE" id="PS00028">
    <property type="entry name" value="ZINC_FINGER_C2H2_1"/>
    <property type="match status" value="2"/>
</dbReference>
<dbReference type="InterPro" id="IPR006132">
    <property type="entry name" value="Asp/Orn_carbamoyltranf_P-bd"/>
</dbReference>
<dbReference type="NCBIfam" id="TIGR00670">
    <property type="entry name" value="asp_carb_tr"/>
    <property type="match status" value="1"/>
</dbReference>
<dbReference type="FunFam" id="3.40.50.20:FF:000036">
    <property type="entry name" value="Aspartate carbamoyltransferase catalytic subunit"/>
    <property type="match status" value="1"/>
</dbReference>
<dbReference type="PROSITE" id="PS00866">
    <property type="entry name" value="CPSASE_1"/>
    <property type="match status" value="2"/>
</dbReference>
<dbReference type="InterPro" id="IPR006131">
    <property type="entry name" value="Asp_carbamoyltransf_Asp/Orn-bd"/>
</dbReference>
<dbReference type="PRINTS" id="PR00101">
    <property type="entry name" value="ATCASE"/>
</dbReference>
<dbReference type="InterPro" id="IPR036914">
    <property type="entry name" value="MGS-like_dom_sf"/>
</dbReference>
<feature type="domain" description="ATP-grasp" evidence="27">
    <location>
        <begin position="568"/>
        <end position="760"/>
    </location>
</feature>
<dbReference type="SUPFAM" id="SSF56059">
    <property type="entry name" value="Glutathione synthetase ATP-binding domain-like"/>
    <property type="match status" value="2"/>
</dbReference>
<dbReference type="GO" id="GO:0004087">
    <property type="term" value="F:carbamoyl-phosphate synthase (ammonia) activity"/>
    <property type="evidence" value="ECO:0007669"/>
    <property type="project" value="UniProtKB-EC"/>
</dbReference>
<dbReference type="GO" id="GO:0004070">
    <property type="term" value="F:aspartate carbamoyltransferase activity"/>
    <property type="evidence" value="ECO:0007669"/>
    <property type="project" value="UniProtKB-EC"/>
</dbReference>
<evidence type="ECO:0000256" key="19">
    <source>
        <dbReference type="ARBA" id="ARBA00048816"/>
    </source>
</evidence>
<keyword evidence="13" id="KW-0665">Pyrimidine biosynthesis</keyword>
<dbReference type="InterPro" id="IPR036901">
    <property type="entry name" value="Asp/Orn_carbamoylTrfase_sf"/>
</dbReference>
<dbReference type="Pfam" id="PF02786">
    <property type="entry name" value="CPSase_L_D2"/>
    <property type="match status" value="2"/>
</dbReference>
<comment type="function">
    <text evidence="22">Multifunctional protein that encodes the first 2 enzymatic activities of the de novo pyrimidine pathway: carbamoylphosphate synthetase (CPSase; EC 6.3.5.5) and aspartate transcarbamylase (ATCase; EC 2.1.3.2). The CPSase-function is accomplished in 2 steps, by a glutamine-dependent amidotransferase activity (GATase) that binds and cleaves glutamine to produce ammonia, followed by an ammonium-dependent carbamoyl phosphate synthetase, which reacts with the ammonia, hydrogencarbonate and ATP to form carbamoyl phosphate. The endogenously produced carbamoyl phosphate is sequestered and channeled to the ATCase active site. ATCase then catalyzes the formation of carbamoyl-L-aspartate from L-aspartate and carbamoyl phosphate.</text>
</comment>
<dbReference type="SUPFAM" id="SSF48108">
    <property type="entry name" value="Carbamoyl phosphate synthetase, large subunit connection domain"/>
    <property type="match status" value="1"/>
</dbReference>
<dbReference type="InterPro" id="IPR017926">
    <property type="entry name" value="GATASE"/>
</dbReference>
<evidence type="ECO:0000256" key="22">
    <source>
        <dbReference type="ARBA" id="ARBA00058513"/>
    </source>
</evidence>
<dbReference type="PROSITE" id="PS00097">
    <property type="entry name" value="CARBAMOYLTRANSFERASE"/>
    <property type="match status" value="1"/>
</dbReference>
<dbReference type="FunFam" id="3.30.470.20:FF:000004">
    <property type="entry name" value="Carbamoyl-phosphate synthase (glutamine-hydrolyzing)"/>
    <property type="match status" value="1"/>
</dbReference>
<dbReference type="NCBIfam" id="NF003671">
    <property type="entry name" value="PRK05294.1"/>
    <property type="match status" value="1"/>
</dbReference>
<evidence type="ECO:0000259" key="27">
    <source>
        <dbReference type="PROSITE" id="PS50975"/>
    </source>
</evidence>
<dbReference type="Gene3D" id="3.30.1490.20">
    <property type="entry name" value="ATP-grasp fold, A domain"/>
    <property type="match status" value="1"/>
</dbReference>
<dbReference type="SUPFAM" id="SSF53671">
    <property type="entry name" value="Aspartate/ornithine carbamoyltransferase"/>
    <property type="match status" value="1"/>
</dbReference>
<evidence type="ECO:0000259" key="26">
    <source>
        <dbReference type="PROSITE" id="PS50157"/>
    </source>
</evidence>
<dbReference type="InterPro" id="IPR006130">
    <property type="entry name" value="Asp/Orn_carbamoylTrfase"/>
</dbReference>
<dbReference type="FunFam" id="3.30.470.20:FF:000001">
    <property type="entry name" value="Carbamoyl-phosphate synthase large chain"/>
    <property type="match status" value="1"/>
</dbReference>
<dbReference type="Pfam" id="PF00988">
    <property type="entry name" value="CPSase_sm_chain"/>
    <property type="match status" value="1"/>
</dbReference>
<dbReference type="InterPro" id="IPR011761">
    <property type="entry name" value="ATP-grasp"/>
</dbReference>
<dbReference type="InterPro" id="IPR036480">
    <property type="entry name" value="CarbP_synth_ssu_N_sf"/>
</dbReference>
<feature type="domain" description="ATP-grasp" evidence="27">
    <location>
        <begin position="1567"/>
        <end position="1758"/>
    </location>
</feature>
<dbReference type="GO" id="GO:0006228">
    <property type="term" value="P:UTP biosynthetic process"/>
    <property type="evidence" value="ECO:0007669"/>
    <property type="project" value="TreeGrafter"/>
</dbReference>
<dbReference type="SMART" id="SM00355">
    <property type="entry name" value="ZnF_C2H2"/>
    <property type="match status" value="2"/>
</dbReference>
<dbReference type="SMART" id="SM01097">
    <property type="entry name" value="CPSase_sm_chain"/>
    <property type="match status" value="1"/>
</dbReference>
<dbReference type="SUPFAM" id="SSF52335">
    <property type="entry name" value="Methylglyoxal synthase-like"/>
    <property type="match status" value="1"/>
</dbReference>
<dbReference type="PANTHER" id="PTHR11405">
    <property type="entry name" value="CARBAMOYLTRANSFERASE FAMILY MEMBER"/>
    <property type="match status" value="1"/>
</dbReference>
<dbReference type="GO" id="GO:0004151">
    <property type="term" value="F:dihydroorotase activity"/>
    <property type="evidence" value="ECO:0007669"/>
    <property type="project" value="TreeGrafter"/>
</dbReference>
<evidence type="ECO:0000256" key="7">
    <source>
        <dbReference type="ARBA" id="ARBA00022598"/>
    </source>
</evidence>
<comment type="pathway">
    <text evidence="3">Pyrimidine metabolism; UMP biosynthesis via de novo pathway; (S)-dihydroorotate from bicarbonate: step 2/3.</text>
</comment>
<evidence type="ECO:0000256" key="12">
    <source>
        <dbReference type="ARBA" id="ARBA00022840"/>
    </source>
</evidence>
<dbReference type="EC" id="6.3.4.16" evidence="17"/>
<dbReference type="Proteomes" id="UP000714618">
    <property type="component" value="Unassembled WGS sequence"/>
</dbReference>
<dbReference type="FunFam" id="3.40.50.880:FF:000025">
    <property type="entry name" value="Bifunctional pyrimidine biosynthesis protein"/>
    <property type="match status" value="1"/>
</dbReference>
<dbReference type="EC" id="3.5.1.2" evidence="5"/>
<dbReference type="InterPro" id="IPR013087">
    <property type="entry name" value="Znf_C2H2_type"/>
</dbReference>
<comment type="similarity">
    <text evidence="15">In the C-terminal section; belongs to the aspartate/ornithine carbamoyltransferase superfamily. ATCase family.</text>
</comment>
<evidence type="ECO:0000256" key="6">
    <source>
        <dbReference type="ARBA" id="ARBA00013008"/>
    </source>
</evidence>
<dbReference type="PROSITE" id="PS50975">
    <property type="entry name" value="ATP_GRASP"/>
    <property type="match status" value="2"/>
</dbReference>
<dbReference type="NCBIfam" id="NF009475">
    <property type="entry name" value="PRK12838.1"/>
    <property type="match status" value="1"/>
</dbReference>
<comment type="catalytic activity">
    <reaction evidence="20">
        <text>carbamoyl phosphate + L-aspartate = N-carbamoyl-L-aspartate + phosphate + H(+)</text>
        <dbReference type="Rhea" id="RHEA:20013"/>
        <dbReference type="ChEBI" id="CHEBI:15378"/>
        <dbReference type="ChEBI" id="CHEBI:29991"/>
        <dbReference type="ChEBI" id="CHEBI:32814"/>
        <dbReference type="ChEBI" id="CHEBI:43474"/>
        <dbReference type="ChEBI" id="CHEBI:58228"/>
        <dbReference type="EC" id="2.1.3.2"/>
    </reaction>
</comment>
<reference evidence="29" key="1">
    <citation type="submission" date="2020-06" db="EMBL/GenBank/DDBJ databases">
        <authorList>
            <person name="Onetto C."/>
        </authorList>
    </citation>
    <scope>NUCLEOTIDE SEQUENCE</scope>
</reference>
<evidence type="ECO:0000256" key="14">
    <source>
        <dbReference type="ARBA" id="ARBA00023268"/>
    </source>
</evidence>
<keyword evidence="10 25" id="KW-0547">Nucleotide-binding</keyword>
<evidence type="ECO:0000256" key="16">
    <source>
        <dbReference type="ARBA" id="ARBA00043984"/>
    </source>
</evidence>
<evidence type="ECO:0000256" key="18">
    <source>
        <dbReference type="ARBA" id="ARBA00047359"/>
    </source>
</evidence>
<dbReference type="FunFam" id="3.40.50.1370:FF:000002">
    <property type="entry name" value="Aspartate carbamoyltransferase 2"/>
    <property type="match status" value="1"/>
</dbReference>
<keyword evidence="9" id="KW-0677">Repeat</keyword>
<keyword evidence="24" id="KW-0863">Zinc-finger</keyword>
<dbReference type="FunFam" id="3.30.1490.20:FF:000001">
    <property type="entry name" value="Carbamoyl-phosphate synthase large chain"/>
    <property type="match status" value="1"/>
</dbReference>
<dbReference type="PROSITE" id="PS50157">
    <property type="entry name" value="ZINC_FINGER_C2H2_2"/>
    <property type="match status" value="1"/>
</dbReference>
<dbReference type="InterPro" id="IPR005483">
    <property type="entry name" value="CPSase_dom"/>
</dbReference>
<dbReference type="InterPro" id="IPR035686">
    <property type="entry name" value="CPSase_GATase1"/>
</dbReference>
<dbReference type="InterPro" id="IPR006274">
    <property type="entry name" value="CarbamoylP_synth_ssu"/>
</dbReference>
<dbReference type="InterPro" id="IPR029062">
    <property type="entry name" value="Class_I_gatase-like"/>
</dbReference>
<dbReference type="EC" id="6.3.5.5" evidence="4"/>
<keyword evidence="14" id="KW-0511">Multifunctional enzyme</keyword>
<dbReference type="GO" id="GO:0006541">
    <property type="term" value="P:glutamine metabolic process"/>
    <property type="evidence" value="ECO:0007669"/>
    <property type="project" value="InterPro"/>
</dbReference>
<dbReference type="SUPFAM" id="SSF52440">
    <property type="entry name" value="PreATP-grasp domain"/>
    <property type="match status" value="3"/>
</dbReference>
<dbReference type="GO" id="GO:0019240">
    <property type="term" value="P:citrulline biosynthetic process"/>
    <property type="evidence" value="ECO:0007669"/>
    <property type="project" value="TreeGrafter"/>
</dbReference>
<dbReference type="InterPro" id="IPR002082">
    <property type="entry name" value="Asp_carbamoyltransf"/>
</dbReference>
<dbReference type="GO" id="GO:0004088">
    <property type="term" value="F:carbamoyl-phosphate synthase (glutamine-hydrolyzing) activity"/>
    <property type="evidence" value="ECO:0007669"/>
    <property type="project" value="UniProtKB-EC"/>
</dbReference>
<gene>
    <name evidence="29" type="ORF">AWRI4233_LOCUS7756</name>
</gene>
<dbReference type="Gene3D" id="3.40.50.20">
    <property type="match status" value="3"/>
</dbReference>
<evidence type="ECO:0000256" key="4">
    <source>
        <dbReference type="ARBA" id="ARBA00012738"/>
    </source>
</evidence>
<evidence type="ECO:0000256" key="1">
    <source>
        <dbReference type="ARBA" id="ARBA00001947"/>
    </source>
</evidence>
<evidence type="ECO:0000256" key="2">
    <source>
        <dbReference type="ARBA" id="ARBA00004812"/>
    </source>
</evidence>
<evidence type="ECO:0000256" key="24">
    <source>
        <dbReference type="PROSITE-ProRule" id="PRU00042"/>
    </source>
</evidence>
<dbReference type="PRINTS" id="PR00099">
    <property type="entry name" value="CPSGATASE"/>
</dbReference>
<dbReference type="SUPFAM" id="SSF52317">
    <property type="entry name" value="Class I glutamine amidotransferase-like"/>
    <property type="match status" value="1"/>
</dbReference>
<keyword evidence="7" id="KW-0436">Ligase</keyword>
<dbReference type="NCBIfam" id="NF002032">
    <property type="entry name" value="PRK00856.1"/>
    <property type="match status" value="1"/>
</dbReference>
<dbReference type="GO" id="GO:0006207">
    <property type="term" value="P:'de novo' pyrimidine nucleobase biosynthetic process"/>
    <property type="evidence" value="ECO:0007669"/>
    <property type="project" value="InterPro"/>
</dbReference>
<feature type="domain" description="MGS-like" evidence="28">
    <location>
        <begin position="1824"/>
        <end position="1971"/>
    </location>
</feature>
<dbReference type="InterPro" id="IPR005480">
    <property type="entry name" value="CPSase_lsu_oligo"/>
</dbReference>
<keyword evidence="11" id="KW-0378">Hydrolase</keyword>
<comment type="catalytic activity">
    <reaction evidence="21">
        <text>L-glutamine + H2O = L-glutamate + NH4(+)</text>
        <dbReference type="Rhea" id="RHEA:15889"/>
        <dbReference type="ChEBI" id="CHEBI:15377"/>
        <dbReference type="ChEBI" id="CHEBI:28938"/>
        <dbReference type="ChEBI" id="CHEBI:29985"/>
        <dbReference type="ChEBI" id="CHEBI:58359"/>
        <dbReference type="EC" id="3.5.1.2"/>
    </reaction>
</comment>
<evidence type="ECO:0000256" key="20">
    <source>
        <dbReference type="ARBA" id="ARBA00048859"/>
    </source>
</evidence>
<dbReference type="Pfam" id="PF02729">
    <property type="entry name" value="OTCace_N"/>
    <property type="match status" value="1"/>
</dbReference>
<feature type="domain" description="C2H2-type" evidence="26">
    <location>
        <begin position="1411"/>
        <end position="1435"/>
    </location>
</feature>
<dbReference type="SUPFAM" id="SSF57667">
    <property type="entry name" value="beta-beta-alpha zinc fingers"/>
    <property type="match status" value="1"/>
</dbReference>
<dbReference type="CDD" id="cd01744">
    <property type="entry name" value="GATase1_CPSase"/>
    <property type="match status" value="1"/>
</dbReference>
<dbReference type="Gene3D" id="3.40.50.1380">
    <property type="entry name" value="Methylglyoxal synthase-like domain"/>
    <property type="match status" value="1"/>
</dbReference>
<dbReference type="Gene3D" id="3.40.50.1370">
    <property type="entry name" value="Aspartate/ornithine carbamoyltransferase"/>
    <property type="match status" value="2"/>
</dbReference>
<dbReference type="HAMAP" id="MF_01209">
    <property type="entry name" value="CPSase_S_chain"/>
    <property type="match status" value="1"/>
</dbReference>
<dbReference type="Gene3D" id="3.50.30.20">
    <property type="entry name" value="Carbamoyl-phosphate synthase small subunit, N-terminal domain"/>
    <property type="match status" value="1"/>
</dbReference>
<dbReference type="FunFam" id="3.50.30.20:FF:000002">
    <property type="entry name" value="Carbamoyl-phosphate synthase 1, mitochondrial"/>
    <property type="match status" value="1"/>
</dbReference>
<evidence type="ECO:0000256" key="8">
    <source>
        <dbReference type="ARBA" id="ARBA00022679"/>
    </source>
</evidence>
<dbReference type="FunFam" id="1.10.1030.10:FF:000001">
    <property type="entry name" value="Carbamoyl-phosphate synthase large chain"/>
    <property type="match status" value="1"/>
</dbReference>
<dbReference type="Pfam" id="PF00117">
    <property type="entry name" value="GATase"/>
    <property type="match status" value="1"/>
</dbReference>
<evidence type="ECO:0000256" key="21">
    <source>
        <dbReference type="ARBA" id="ARBA00049534"/>
    </source>
</evidence>
<dbReference type="GO" id="GO:0005524">
    <property type="term" value="F:ATP binding"/>
    <property type="evidence" value="ECO:0007669"/>
    <property type="project" value="UniProtKB-UniRule"/>
</dbReference>
<dbReference type="FunFam" id="3.40.50.1370:FF:000005">
    <property type="entry name" value="CAD protein-like isoform X1"/>
    <property type="match status" value="1"/>
</dbReference>
<comment type="cofactor">
    <cofactor evidence="1">
        <name>Zn(2+)</name>
        <dbReference type="ChEBI" id="CHEBI:29105"/>
    </cofactor>
</comment>
<keyword evidence="8" id="KW-0808">Transferase</keyword>
<evidence type="ECO:0000256" key="5">
    <source>
        <dbReference type="ARBA" id="ARBA00012918"/>
    </source>
</evidence>
<sequence>FKLASSCTMAGHTGDKLIALEAREGTECVRLAQGKSFGAEKSVAGELVFSTGMVGYEESITDPSYKGQILVLTYPLIGNYGVPDRTEMDPLLKDLPAHFEASQIHVAGLIVASYCGEDYSHYLATSSLGKWLKEQGVPALCGVDTRALTKIIREKGSMLGRMRLQTAAPITNGITLSNGETEEKPEFEEVEWSNPNNKNLVADVSIKEPKIYSPDPSNALKHPSGRPIRIVCVDVGLKYNQLRCLVKRGVEVQVVPWDYDFPSLAGKEYDGLFISNGPGDPALMEKTVKNIQANIREARVPIFGICLGHQLLARASGAETVKMKYGNRGHNIPCTNLISGKCYITSQNHGYAVDSRTLTQDWSELFVNANDGSNEGIRHISRPYFSVQFHPESAPGPQDTENLFDVFLDAVQKVIVDPSMMHQPIKFPGGDLAENQKANPRVHVKKVLVLGSGGLSIGQAGEFDYSGSQAIKALKEEGIYTILINPNIATIQTSKGLADKVYFLPVNADFVRKVIKQEKPDGIYCTFGGQTALSVGIQLKDEFESLGVKVLGTQIDTVITTEDRELFARAMESIGEKCAMSASANNMEEAVAAGKQIGFPLIIRAAYALGGLGSGFADNEEQLVDLCNKAFAASPQVLIERSMKGWKEIEYEVVRDCQDNCITVCNMENFDPLGIHTGDSIVVAPSQTLSDKDFMMLRRTAVNVIRHLGVVGECNIQYALNPDSREYCIIEVNARLSRSSALASKATGYPLAFVAAKLGLGIPLNEIKNTVTKVTCACFEPSLDYVVVKIPRWDLKKFTRVSTLLGSAMKSVGEVMSIGRTFEEAIQKAIRAVDVSNLGFQETSALMSIDQELQTPSDQRMFAIANAMHSGYSVEKIWELTKIDKWFLSKLKGLSDFGKLMSTKKVTDVPSSLFRQAKELGFSDKQLSIFWSTNEQTVRKHRLEYEIMPVVKQIDTVAGEFPAYTNYLYTTYNGVESDVDFNDNGVMVLGSGVYRIGSSVEFDWCSVRTVRTLREQGFKTVMVNHLHMTRDHARLLAAACCLPPAHFHTQSGLIETHLASRLLLSFINTIKSACLCLFCLLFSIIWTVSANLKPTFNMPRVDSVTNESLDDIDMDSVHSTKPSFEPVQDLILEKTWLCLSNQPGYAKNAYFDRFLPTPSEVKDRADSAQVVTPTSLPEYMQGERPDDLEYFKTLPTECGTDWCIYAVCMEKRGCKPRLQIGSATAATTGGQSRLDHYPAETLLPSEVKRSLDEGYVITHVGVLISCPLPGPAEVPLTRLLFYAFEGTFAYLFWSMRAYRSDYGMGFTCLWGWQDLAWDSLSTHSAFDEGIRGNFDLTEEELIEHARLTEIKRKEVHARGNSNWHYEQMATNYDEYITAAIERKLKSRAANPEREREVERARVQRYIENQTHYCSICKRAFTSSNWLKKHEGTRDHLMMLNGSFKHFCQPCNRAYKTTASYNKHFKNERHTKAVAAAAADSAMFDADFDAHSILTVTDYDEADRLYFENITLETVLDIYQLENSSGVILSMGGQTPNNISLPLHRLNVKILGTSPEMIDSAENRYKFSRMLDRIGVDQPQWKELTSIDEAKKFCDAVSYPVLVRPSYVLSGAAMNTVYSEHDLANYLNQAAEVSKDHPVVITKYIEGAKEIEMDAVARNGTMIGHFISEHVENAGVHSGDATLIQPPQDLDAETVRRIEEATKKIGEALNITGPYNIQFIAKDNDIKVIECNVRASRSFPFVSKVTGVDLIELATKAMAGLPLQEYPPVTMPADYIGVKVPQFSFSRLSGADPVTGVEMASTGEVACFGRTKYEAYMKALVATGFRLPKKNILLSIGAYKDKQELLPSIEKLHKLGYSLYATAGTADFLEEHGVPCKFLEALQDDEQRTEYSLTHALANNLIDLYINLPSSNRFRRPANYMSKGYRTRRMAVDYQTPLVTNVKNAKILIEAIARNYDMAISSQDYQTFAELPSTSLEEPVAKQTPSLQELLHNSPFKGRDITSVNQFTRKELHLLMTVASEMRLGVERDGVLDILKNKLLCLMFYEPSTRTSSSFDAAMKRLGGQCIMINESHSSTKKGETLSDTIRTLDQYGDAIVLRHPDDDSADIAADAADHPIINAGNGSREHPTQAFLDLFTIREEVGTANGLTITFVGDLKYGRTVHSLCELLKHYDCTINLVAPKEIGLPEKVRSALQSRGQLGAESHELTPEIVAKSDVIYCTRVQKERFEDLSLYEKVKDGLVVSAATLKHAKKNMIVMHPLPRNLELSPEVDNDPRAAYFRQMKYGMFVRMALLALVMAP</sequence>
<dbReference type="EMBL" id="CAIJEO010000009">
    <property type="protein sequence ID" value="CAD0098932.1"/>
    <property type="molecule type" value="Genomic_DNA"/>
</dbReference>
<dbReference type="Pfam" id="PF02142">
    <property type="entry name" value="MGS"/>
    <property type="match status" value="1"/>
</dbReference>
<dbReference type="Pfam" id="PF02787">
    <property type="entry name" value="CPSase_L_D3"/>
    <property type="match status" value="1"/>
</dbReference>
<dbReference type="CDD" id="cd01423">
    <property type="entry name" value="MGS_CPS_I_III"/>
    <property type="match status" value="1"/>
</dbReference>
<dbReference type="NCBIfam" id="TIGR01368">
    <property type="entry name" value="CPSaseIIsmall"/>
    <property type="match status" value="1"/>
</dbReference>
<dbReference type="GO" id="GO:0004359">
    <property type="term" value="F:glutaminase activity"/>
    <property type="evidence" value="ECO:0007669"/>
    <property type="project" value="UniProtKB-EC"/>
</dbReference>